<evidence type="ECO:0000313" key="3">
    <source>
        <dbReference type="Proteomes" id="UP001497482"/>
    </source>
</evidence>
<dbReference type="EMBL" id="OZ035829">
    <property type="protein sequence ID" value="CAL1610510.1"/>
    <property type="molecule type" value="Genomic_DNA"/>
</dbReference>
<dbReference type="Proteomes" id="UP001497482">
    <property type="component" value="Chromosome 7"/>
</dbReference>
<keyword evidence="3" id="KW-1185">Reference proteome</keyword>
<gene>
    <name evidence="2" type="ORF">KC01_LOCUS37118</name>
</gene>
<feature type="transmembrane region" description="Helical" evidence="1">
    <location>
        <begin position="12"/>
        <end position="42"/>
    </location>
</feature>
<keyword evidence="1" id="KW-1133">Transmembrane helix</keyword>
<evidence type="ECO:0008006" key="4">
    <source>
        <dbReference type="Google" id="ProtNLM"/>
    </source>
</evidence>
<name>A0AAV2MB43_KNICA</name>
<keyword evidence="1" id="KW-0472">Membrane</keyword>
<feature type="transmembrane region" description="Helical" evidence="1">
    <location>
        <begin position="78"/>
        <end position="98"/>
    </location>
</feature>
<reference evidence="2 3" key="1">
    <citation type="submission" date="2024-04" db="EMBL/GenBank/DDBJ databases">
        <authorList>
            <person name="Waldvogel A.-M."/>
            <person name="Schoenle A."/>
        </authorList>
    </citation>
    <scope>NUCLEOTIDE SEQUENCE [LARGE SCALE GENOMIC DNA]</scope>
</reference>
<evidence type="ECO:0000256" key="1">
    <source>
        <dbReference type="SAM" id="Phobius"/>
    </source>
</evidence>
<dbReference type="AlphaFoldDB" id="A0AAV2MB43"/>
<accession>A0AAV2MB43</accession>
<organism evidence="2 3">
    <name type="scientific">Knipowitschia caucasica</name>
    <name type="common">Caucasian dwarf goby</name>
    <name type="synonym">Pomatoschistus caucasicus</name>
    <dbReference type="NCBI Taxonomy" id="637954"/>
    <lineage>
        <taxon>Eukaryota</taxon>
        <taxon>Metazoa</taxon>
        <taxon>Chordata</taxon>
        <taxon>Craniata</taxon>
        <taxon>Vertebrata</taxon>
        <taxon>Euteleostomi</taxon>
        <taxon>Actinopterygii</taxon>
        <taxon>Neopterygii</taxon>
        <taxon>Teleostei</taxon>
        <taxon>Neoteleostei</taxon>
        <taxon>Acanthomorphata</taxon>
        <taxon>Gobiaria</taxon>
        <taxon>Gobiiformes</taxon>
        <taxon>Gobioidei</taxon>
        <taxon>Gobiidae</taxon>
        <taxon>Gobiinae</taxon>
        <taxon>Knipowitschia</taxon>
    </lineage>
</organism>
<proteinExistence type="predicted"/>
<keyword evidence="1" id="KW-0812">Transmembrane</keyword>
<feature type="transmembrane region" description="Helical" evidence="1">
    <location>
        <begin position="48"/>
        <end position="71"/>
    </location>
</feature>
<sequence>MVVGGGCLGLGFWCGVVGGWVMCVGGVGLGFGVLLVGLWWWWGVVVGVVGSCGLGVCCFCVLFVLVGVGVVIGIGWGVVCYVCGVSFCCGGGGVWWVVM</sequence>
<protein>
    <recommendedName>
        <fullName evidence="4">NADH dehydrogenase subunit 6</fullName>
    </recommendedName>
</protein>
<evidence type="ECO:0000313" key="2">
    <source>
        <dbReference type="EMBL" id="CAL1610510.1"/>
    </source>
</evidence>